<feature type="compositionally biased region" description="Polar residues" evidence="4">
    <location>
        <begin position="322"/>
        <end position="332"/>
    </location>
</feature>
<gene>
    <name evidence="6" type="ORF">ACFPT7_09435</name>
</gene>
<dbReference type="EMBL" id="JBHSPH010000002">
    <property type="protein sequence ID" value="MFC5862510.1"/>
    <property type="molecule type" value="Genomic_DNA"/>
</dbReference>
<evidence type="ECO:0000256" key="1">
    <source>
        <dbReference type="ARBA" id="ARBA00011947"/>
    </source>
</evidence>
<dbReference type="Gene3D" id="3.30.572.10">
    <property type="entry name" value="Thymidylate synthase/dCMP hydroxymethylase domain"/>
    <property type="match status" value="1"/>
</dbReference>
<dbReference type="CDD" id="cd00351">
    <property type="entry name" value="TS_Pyrimidine_HMase"/>
    <property type="match status" value="1"/>
</dbReference>
<organism evidence="6 7">
    <name type="scientific">Acidicapsa dinghuensis</name>
    <dbReference type="NCBI Taxonomy" id="2218256"/>
    <lineage>
        <taxon>Bacteria</taxon>
        <taxon>Pseudomonadati</taxon>
        <taxon>Acidobacteriota</taxon>
        <taxon>Terriglobia</taxon>
        <taxon>Terriglobales</taxon>
        <taxon>Acidobacteriaceae</taxon>
        <taxon>Acidicapsa</taxon>
    </lineage>
</organism>
<dbReference type="InterPro" id="IPR000398">
    <property type="entry name" value="Thymidylate_synthase"/>
</dbReference>
<feature type="region of interest" description="Disordered" evidence="4">
    <location>
        <begin position="308"/>
        <end position="332"/>
    </location>
</feature>
<dbReference type="InterPro" id="IPR023451">
    <property type="entry name" value="Thymidate_synth/dCMP_Mease_dom"/>
</dbReference>
<dbReference type="SUPFAM" id="SSF55831">
    <property type="entry name" value="Thymidylate synthase/dCMP hydroxymethylase"/>
    <property type="match status" value="1"/>
</dbReference>
<keyword evidence="2 6" id="KW-0489">Methyltransferase</keyword>
<evidence type="ECO:0000313" key="7">
    <source>
        <dbReference type="Proteomes" id="UP001596091"/>
    </source>
</evidence>
<dbReference type="GO" id="GO:0032259">
    <property type="term" value="P:methylation"/>
    <property type="evidence" value="ECO:0007669"/>
    <property type="project" value="UniProtKB-KW"/>
</dbReference>
<evidence type="ECO:0000259" key="5">
    <source>
        <dbReference type="Pfam" id="PF00303"/>
    </source>
</evidence>
<dbReference type="Proteomes" id="UP001596091">
    <property type="component" value="Unassembled WGS sequence"/>
</dbReference>
<dbReference type="InterPro" id="IPR036926">
    <property type="entry name" value="Thymidate_synth/dCMP_Mease_sf"/>
</dbReference>
<proteinExistence type="predicted"/>
<dbReference type="PANTHER" id="PTHR11548">
    <property type="entry name" value="THYMIDYLATE SYNTHASE 1"/>
    <property type="match status" value="1"/>
</dbReference>
<keyword evidence="3 6" id="KW-0808">Transferase</keyword>
<dbReference type="EC" id="2.1.1.45" evidence="1"/>
<dbReference type="PANTHER" id="PTHR11548:SF9">
    <property type="entry name" value="THYMIDYLATE SYNTHASE"/>
    <property type="match status" value="1"/>
</dbReference>
<comment type="caution">
    <text evidence="6">The sequence shown here is derived from an EMBL/GenBank/DDBJ whole genome shotgun (WGS) entry which is preliminary data.</text>
</comment>
<feature type="domain" description="Thymidylate synthase/dCMP hydroxymethylase" evidence="5">
    <location>
        <begin position="56"/>
        <end position="219"/>
    </location>
</feature>
<reference evidence="7" key="1">
    <citation type="journal article" date="2019" name="Int. J. Syst. Evol. Microbiol.">
        <title>The Global Catalogue of Microorganisms (GCM) 10K type strain sequencing project: providing services to taxonomists for standard genome sequencing and annotation.</title>
        <authorList>
            <consortium name="The Broad Institute Genomics Platform"/>
            <consortium name="The Broad Institute Genome Sequencing Center for Infectious Disease"/>
            <person name="Wu L."/>
            <person name="Ma J."/>
        </authorList>
    </citation>
    <scope>NUCLEOTIDE SEQUENCE [LARGE SCALE GENOMIC DNA]</scope>
    <source>
        <strain evidence="7">JCM 4087</strain>
    </source>
</reference>
<evidence type="ECO:0000256" key="3">
    <source>
        <dbReference type="ARBA" id="ARBA00022679"/>
    </source>
</evidence>
<dbReference type="PRINTS" id="PR00108">
    <property type="entry name" value="THYMDSNTHASE"/>
</dbReference>
<evidence type="ECO:0000313" key="6">
    <source>
        <dbReference type="EMBL" id="MFC5862510.1"/>
    </source>
</evidence>
<evidence type="ECO:0000256" key="2">
    <source>
        <dbReference type="ARBA" id="ARBA00022603"/>
    </source>
</evidence>
<feature type="compositionally biased region" description="Basic and acidic residues" evidence="4">
    <location>
        <begin position="308"/>
        <end position="317"/>
    </location>
</feature>
<dbReference type="InterPro" id="IPR045097">
    <property type="entry name" value="Thymidate_synth/dCMP_Mease"/>
</dbReference>
<protein>
    <recommendedName>
        <fullName evidence="1">thymidylate synthase</fullName>
        <ecNumber evidence="1">2.1.1.45</ecNumber>
    </recommendedName>
</protein>
<dbReference type="GO" id="GO:0004799">
    <property type="term" value="F:thymidylate synthase activity"/>
    <property type="evidence" value="ECO:0007669"/>
    <property type="project" value="UniProtKB-EC"/>
</dbReference>
<dbReference type="RefSeq" id="WP_263335902.1">
    <property type="nucleotide sequence ID" value="NZ_JAGSYH010000003.1"/>
</dbReference>
<keyword evidence="7" id="KW-1185">Reference proteome</keyword>
<sequence length="332" mass="37775">MKVVAATLDDLLHEVFRRLLATGRPVVASRGPNLEKTGALLELINPRARMSRTESRCLLFSALGELLWYLSGSNDLAFIKYYIPDYPEDGPGISTVRAAYGPRFEEKIDWVIDALRAKPNSRRIVIPIYEPIDCNLDHAEVPCTCTLQFLLHDDRLELLAHMRSNDAFKGLPGDIFSFTMIQELVGRALGVEIGRYKHFVGSLHLYDEDQQKARNFIDEGWQSKASMPLMPLGDQRPNLGQLLILEEGIRNGLNPETPTALPDYWKNLAYLLKIYRADRDKAPAQRVRTLRAKMSNLVFAPYIDKRQRSAEKRDAELPRPTPTQLFTNPTNE</sequence>
<accession>A0ABW1EH13</accession>
<evidence type="ECO:0000256" key="4">
    <source>
        <dbReference type="SAM" id="MobiDB-lite"/>
    </source>
</evidence>
<name>A0ABW1EH13_9BACT</name>
<dbReference type="Pfam" id="PF00303">
    <property type="entry name" value="Thymidylat_synt"/>
    <property type="match status" value="1"/>
</dbReference>